<dbReference type="InterPro" id="IPR037104">
    <property type="entry name" value="Annexin_sf"/>
</dbReference>
<organism evidence="3 4">
    <name type="scientific">Parasponia andersonii</name>
    <name type="common">Sponia andersonii</name>
    <dbReference type="NCBI Taxonomy" id="3476"/>
    <lineage>
        <taxon>Eukaryota</taxon>
        <taxon>Viridiplantae</taxon>
        <taxon>Streptophyta</taxon>
        <taxon>Embryophyta</taxon>
        <taxon>Tracheophyta</taxon>
        <taxon>Spermatophyta</taxon>
        <taxon>Magnoliopsida</taxon>
        <taxon>eudicotyledons</taxon>
        <taxon>Gunneridae</taxon>
        <taxon>Pentapetalae</taxon>
        <taxon>rosids</taxon>
        <taxon>fabids</taxon>
        <taxon>Rosales</taxon>
        <taxon>Cannabaceae</taxon>
        <taxon>Parasponia</taxon>
    </lineage>
</organism>
<dbReference type="AlphaFoldDB" id="A0A2P5CS70"/>
<dbReference type="Proteomes" id="UP000237105">
    <property type="component" value="Unassembled WGS sequence"/>
</dbReference>
<name>A0A2P5CS70_PARAD</name>
<sequence length="79" mass="8833">MCDAKTLFEAIESGKAVDEKTIISVLSQRNTGQLRSIWDSYKQLYGSEFSSKQNVANLERIFGLRSVASETLKSSSLRN</sequence>
<dbReference type="GO" id="GO:0005509">
    <property type="term" value="F:calcium ion binding"/>
    <property type="evidence" value="ECO:0007669"/>
    <property type="project" value="InterPro"/>
</dbReference>
<evidence type="ECO:0000256" key="1">
    <source>
        <dbReference type="ARBA" id="ARBA00022737"/>
    </source>
</evidence>
<keyword evidence="2" id="KW-0041">Annexin</keyword>
<gene>
    <name evidence="3" type="ORF">PanWU01x14_128390</name>
</gene>
<dbReference type="GO" id="GO:0005544">
    <property type="term" value="F:calcium-dependent phospholipid binding"/>
    <property type="evidence" value="ECO:0007669"/>
    <property type="project" value="InterPro"/>
</dbReference>
<dbReference type="OrthoDB" id="37886at2759"/>
<accession>A0A2P5CS70</accession>
<dbReference type="Gene3D" id="1.10.220.10">
    <property type="entry name" value="Annexin"/>
    <property type="match status" value="1"/>
</dbReference>
<dbReference type="InterPro" id="IPR018502">
    <property type="entry name" value="Annexin_repeat"/>
</dbReference>
<dbReference type="Pfam" id="PF00191">
    <property type="entry name" value="Annexin"/>
    <property type="match status" value="1"/>
</dbReference>
<comment type="caution">
    <text evidence="3">The sequence shown here is derived from an EMBL/GenBank/DDBJ whole genome shotgun (WGS) entry which is preliminary data.</text>
</comment>
<reference evidence="4" key="1">
    <citation type="submission" date="2016-06" db="EMBL/GenBank/DDBJ databases">
        <title>Parallel loss of symbiosis genes in relatives of nitrogen-fixing non-legume Parasponia.</title>
        <authorList>
            <person name="Van Velzen R."/>
            <person name="Holmer R."/>
            <person name="Bu F."/>
            <person name="Rutten L."/>
            <person name="Van Zeijl A."/>
            <person name="Liu W."/>
            <person name="Santuari L."/>
            <person name="Cao Q."/>
            <person name="Sharma T."/>
            <person name="Shen D."/>
            <person name="Roswanjaya Y."/>
            <person name="Wardhani T."/>
            <person name="Kalhor M.S."/>
            <person name="Jansen J."/>
            <person name="Van den Hoogen J."/>
            <person name="Gungor B."/>
            <person name="Hartog M."/>
            <person name="Hontelez J."/>
            <person name="Verver J."/>
            <person name="Yang W.-C."/>
            <person name="Schijlen E."/>
            <person name="Repin R."/>
            <person name="Schilthuizen M."/>
            <person name="Schranz E."/>
            <person name="Heidstra R."/>
            <person name="Miyata K."/>
            <person name="Fedorova E."/>
            <person name="Kohlen W."/>
            <person name="Bisseling T."/>
            <person name="Smit S."/>
            <person name="Geurts R."/>
        </authorList>
    </citation>
    <scope>NUCLEOTIDE SEQUENCE [LARGE SCALE GENOMIC DNA]</scope>
    <source>
        <strain evidence="4">cv. WU1-14</strain>
    </source>
</reference>
<keyword evidence="1" id="KW-0677">Repeat</keyword>
<evidence type="ECO:0000256" key="2">
    <source>
        <dbReference type="ARBA" id="ARBA00023216"/>
    </source>
</evidence>
<protein>
    <submittedName>
        <fullName evidence="3">Annexin repeat</fullName>
    </submittedName>
</protein>
<dbReference type="STRING" id="3476.A0A2P5CS70"/>
<dbReference type="SUPFAM" id="SSF47874">
    <property type="entry name" value="Annexin"/>
    <property type="match status" value="1"/>
</dbReference>
<evidence type="ECO:0000313" key="3">
    <source>
        <dbReference type="EMBL" id="PON63862.1"/>
    </source>
</evidence>
<dbReference type="EMBL" id="JXTB01000100">
    <property type="protein sequence ID" value="PON63862.1"/>
    <property type="molecule type" value="Genomic_DNA"/>
</dbReference>
<proteinExistence type="predicted"/>
<evidence type="ECO:0000313" key="4">
    <source>
        <dbReference type="Proteomes" id="UP000237105"/>
    </source>
</evidence>
<keyword evidence="4" id="KW-1185">Reference proteome</keyword>